<gene>
    <name evidence="2" type="ORF">ABIH81_18910</name>
</gene>
<dbReference type="EMBL" id="CP157974">
    <property type="protein sequence ID" value="XBT79733.1"/>
    <property type="molecule type" value="Genomic_DNA"/>
</dbReference>
<protein>
    <submittedName>
        <fullName evidence="2">Uncharacterized protein</fullName>
    </submittedName>
</protein>
<reference evidence="2" key="1">
    <citation type="submission" date="2024-06" db="EMBL/GenBank/DDBJ databases">
        <title>Micromonospora sp. strain HUAS YX12 genome sequences.</title>
        <authorList>
            <person name="Mo P."/>
        </authorList>
    </citation>
    <scope>NUCLEOTIDE SEQUENCE</scope>
    <source>
        <strain evidence="2">HUAS YX12</strain>
    </source>
</reference>
<feature type="region of interest" description="Disordered" evidence="1">
    <location>
        <begin position="1"/>
        <end position="30"/>
    </location>
</feature>
<accession>A0AAU7QUG4</accession>
<evidence type="ECO:0000313" key="2">
    <source>
        <dbReference type="EMBL" id="XBT79733.1"/>
    </source>
</evidence>
<dbReference type="RefSeq" id="WP_349876213.1">
    <property type="nucleotide sequence ID" value="NZ_CP157974.1"/>
</dbReference>
<evidence type="ECO:0000256" key="1">
    <source>
        <dbReference type="SAM" id="MobiDB-lite"/>
    </source>
</evidence>
<sequence length="111" mass="12069">MVTTGLRAPLPAVSTRDAPRPPLRLAEVPPPPPGEVIPGYGYVVISPGERLTIAGHLLAIHEPDGPALQMRRSWPFLAVNDRACEWCHNPWPCSAASWAEQVQVDAFGWAL</sequence>
<organism evidence="2">
    <name type="scientific">Micromonospora sp. HUAS YX12</name>
    <dbReference type="NCBI Taxonomy" id="3156396"/>
    <lineage>
        <taxon>Bacteria</taxon>
        <taxon>Bacillati</taxon>
        <taxon>Actinomycetota</taxon>
        <taxon>Actinomycetes</taxon>
        <taxon>Micromonosporales</taxon>
        <taxon>Micromonosporaceae</taxon>
        <taxon>Micromonospora</taxon>
    </lineage>
</organism>
<proteinExistence type="predicted"/>
<name>A0AAU7QUG4_9ACTN</name>
<dbReference type="AlphaFoldDB" id="A0AAU7QUG4"/>